<dbReference type="SUPFAM" id="SSF54001">
    <property type="entry name" value="Cysteine proteinases"/>
    <property type="match status" value="1"/>
</dbReference>
<keyword evidence="2" id="KW-1185">Reference proteome</keyword>
<gene>
    <name evidence="1" type="ORF">PVAP13_6NG208300</name>
</gene>
<proteinExistence type="predicted"/>
<dbReference type="Gene3D" id="3.40.395.10">
    <property type="entry name" value="Adenoviral Proteinase, Chain A"/>
    <property type="match status" value="1"/>
</dbReference>
<comment type="caution">
    <text evidence="1">The sequence shown here is derived from an EMBL/GenBank/DDBJ whole genome shotgun (WGS) entry which is preliminary data.</text>
</comment>
<name>A0A8T0QWP9_PANVG</name>
<dbReference type="AlphaFoldDB" id="A0A8T0QWP9"/>
<dbReference type="InterPro" id="IPR038765">
    <property type="entry name" value="Papain-like_cys_pep_sf"/>
</dbReference>
<dbReference type="EMBL" id="CM029048">
    <property type="protein sequence ID" value="KAG2577554.1"/>
    <property type="molecule type" value="Genomic_DNA"/>
</dbReference>
<protein>
    <recommendedName>
        <fullName evidence="3">Ubiquitin-like protease family profile domain-containing protein</fullName>
    </recommendedName>
</protein>
<evidence type="ECO:0000313" key="1">
    <source>
        <dbReference type="EMBL" id="KAG2577554.1"/>
    </source>
</evidence>
<dbReference type="PANTHER" id="PTHR33018">
    <property type="entry name" value="OS10G0338966 PROTEIN-RELATED"/>
    <property type="match status" value="1"/>
</dbReference>
<dbReference type="PANTHER" id="PTHR33018:SF34">
    <property type="entry name" value="OS02G0472350 PROTEIN"/>
    <property type="match status" value="1"/>
</dbReference>
<accession>A0A8T0QWP9</accession>
<reference evidence="1" key="1">
    <citation type="submission" date="2020-05" db="EMBL/GenBank/DDBJ databases">
        <title>WGS assembly of Panicum virgatum.</title>
        <authorList>
            <person name="Lovell J.T."/>
            <person name="Jenkins J."/>
            <person name="Shu S."/>
            <person name="Juenger T.E."/>
            <person name="Schmutz J."/>
        </authorList>
    </citation>
    <scope>NUCLEOTIDE SEQUENCE</scope>
    <source>
        <strain evidence="1">AP13</strain>
    </source>
</reference>
<evidence type="ECO:0008006" key="3">
    <source>
        <dbReference type="Google" id="ProtNLM"/>
    </source>
</evidence>
<evidence type="ECO:0000313" key="2">
    <source>
        <dbReference type="Proteomes" id="UP000823388"/>
    </source>
</evidence>
<sequence length="228" mass="25988">MEVGAIWTMVNPKYKPGEPMLLEKALKSAGPSCQALHAYIMKQSGNGAIDIPAKVAASYFHIEDDLKLAVGFNDLYDLYNLDSLHMSLLRCWTLKMMKQAEEMHNNIGFLDPQIFSATLVQYKSKDVITTIKRAMNHDYVVGAYNTGSHWVLVIIAMKWNVIWYLDSAKSFPLRKFKDVVTIVNWAYSEHMETKMKKIQKPNLNSRTRQISSALNSHRVACCVDSMLH</sequence>
<organism evidence="1 2">
    <name type="scientific">Panicum virgatum</name>
    <name type="common">Blackwell switchgrass</name>
    <dbReference type="NCBI Taxonomy" id="38727"/>
    <lineage>
        <taxon>Eukaryota</taxon>
        <taxon>Viridiplantae</taxon>
        <taxon>Streptophyta</taxon>
        <taxon>Embryophyta</taxon>
        <taxon>Tracheophyta</taxon>
        <taxon>Spermatophyta</taxon>
        <taxon>Magnoliopsida</taxon>
        <taxon>Liliopsida</taxon>
        <taxon>Poales</taxon>
        <taxon>Poaceae</taxon>
        <taxon>PACMAD clade</taxon>
        <taxon>Panicoideae</taxon>
        <taxon>Panicodae</taxon>
        <taxon>Paniceae</taxon>
        <taxon>Panicinae</taxon>
        <taxon>Panicum</taxon>
        <taxon>Panicum sect. Hiantes</taxon>
    </lineage>
</organism>
<dbReference type="Proteomes" id="UP000823388">
    <property type="component" value="Chromosome 6N"/>
</dbReference>